<feature type="transmembrane region" description="Helical" evidence="6">
    <location>
        <begin position="36"/>
        <end position="61"/>
    </location>
</feature>
<feature type="transmembrane region" description="Helical" evidence="6">
    <location>
        <begin position="287"/>
        <end position="311"/>
    </location>
</feature>
<feature type="transmembrane region" description="Helical" evidence="6">
    <location>
        <begin position="376"/>
        <end position="398"/>
    </location>
</feature>
<evidence type="ECO:0000256" key="5">
    <source>
        <dbReference type="ARBA" id="ARBA00023136"/>
    </source>
</evidence>
<feature type="transmembrane region" description="Helical" evidence="6">
    <location>
        <begin position="351"/>
        <end position="370"/>
    </location>
</feature>
<feature type="transmembrane region" description="Helical" evidence="6">
    <location>
        <begin position="323"/>
        <end position="344"/>
    </location>
</feature>
<dbReference type="PANTHER" id="PTHR30250">
    <property type="entry name" value="PST FAMILY PREDICTED COLANIC ACID TRANSPORTER"/>
    <property type="match status" value="1"/>
</dbReference>
<keyword evidence="2" id="KW-1003">Cell membrane</keyword>
<dbReference type="InterPro" id="IPR002797">
    <property type="entry name" value="Polysacc_synth"/>
</dbReference>
<dbReference type="Proteomes" id="UP000093629">
    <property type="component" value="Unassembled WGS sequence"/>
</dbReference>
<dbReference type="EMBL" id="LZLQ01000066">
    <property type="protein sequence ID" value="OBK16433.1"/>
    <property type="molecule type" value="Genomic_DNA"/>
</dbReference>
<reference evidence="7 8" key="1">
    <citation type="submission" date="2016-06" db="EMBL/GenBank/DDBJ databases">
        <authorList>
            <person name="Kjaerup R.B."/>
            <person name="Dalgaard T.S."/>
            <person name="Juul-Madsen H.R."/>
        </authorList>
    </citation>
    <scope>NUCLEOTIDE SEQUENCE [LARGE SCALE GENOMIC DNA]</scope>
    <source>
        <strain evidence="7 8">1245139.5</strain>
    </source>
</reference>
<feature type="transmembrane region" description="Helical" evidence="6">
    <location>
        <begin position="434"/>
        <end position="454"/>
    </location>
</feature>
<dbReference type="Pfam" id="PF01943">
    <property type="entry name" value="Polysacc_synt"/>
    <property type="match status" value="1"/>
</dbReference>
<evidence type="ECO:0000256" key="6">
    <source>
        <dbReference type="SAM" id="Phobius"/>
    </source>
</evidence>
<comment type="subcellular location">
    <subcellularLocation>
        <location evidence="1">Cell membrane</location>
        <topology evidence="1">Multi-pass membrane protein</topology>
    </subcellularLocation>
</comment>
<evidence type="ECO:0000313" key="8">
    <source>
        <dbReference type="Proteomes" id="UP000093629"/>
    </source>
</evidence>
<dbReference type="CDD" id="cd13128">
    <property type="entry name" value="MATE_Wzx_like"/>
    <property type="match status" value="1"/>
</dbReference>
<gene>
    <name evidence="7" type="ORF">A5636_03615</name>
</gene>
<name>A0A1A3N2S1_MYCAS</name>
<accession>A0A1A3N2S1</accession>
<dbReference type="GO" id="GO:0005886">
    <property type="term" value="C:plasma membrane"/>
    <property type="evidence" value="ECO:0007669"/>
    <property type="project" value="UniProtKB-SubCell"/>
</dbReference>
<evidence type="ECO:0000256" key="3">
    <source>
        <dbReference type="ARBA" id="ARBA00022692"/>
    </source>
</evidence>
<feature type="transmembrane region" description="Helical" evidence="6">
    <location>
        <begin position="164"/>
        <end position="187"/>
    </location>
</feature>
<evidence type="ECO:0000313" key="7">
    <source>
        <dbReference type="EMBL" id="OBK16433.1"/>
    </source>
</evidence>
<dbReference type="InterPro" id="IPR050833">
    <property type="entry name" value="Poly_Biosynth_Transport"/>
</dbReference>
<comment type="caution">
    <text evidence="7">The sequence shown here is derived from an EMBL/GenBank/DDBJ whole genome shotgun (WGS) entry which is preliminary data.</text>
</comment>
<proteinExistence type="predicted"/>
<keyword evidence="5 6" id="KW-0472">Membrane</keyword>
<protein>
    <submittedName>
        <fullName evidence="7">Teichoic acid transporter</fullName>
    </submittedName>
</protein>
<organism evidence="7 8">
    <name type="scientific">Mycobacterium asiaticum</name>
    <dbReference type="NCBI Taxonomy" id="1790"/>
    <lineage>
        <taxon>Bacteria</taxon>
        <taxon>Bacillati</taxon>
        <taxon>Actinomycetota</taxon>
        <taxon>Actinomycetes</taxon>
        <taxon>Mycobacteriales</taxon>
        <taxon>Mycobacteriaceae</taxon>
        <taxon>Mycobacterium</taxon>
    </lineage>
</organism>
<evidence type="ECO:0000256" key="4">
    <source>
        <dbReference type="ARBA" id="ARBA00022989"/>
    </source>
</evidence>
<sequence>MAHAFSIQLICRALGMLASVVSVAMTARYLGPDRYGQLMVAVAFIGMWTSMTDLGIGTVIVRRVTSGRGELERLVQVNSGLSLVYCVPLAAIAAGIGWLIYRDADVRVMLVVLSGQLLMLTMRTRFEPVFLSTVRFSAVAISDVAGRLGTLATVSWLVTTHQGVIWFAVAQLIPPVLQLLIQGTAAARHIKLRPVFSTRESADLLRESLPLMGVAVVGILYWRADGVILSLLSTHVEVGVYGLAYTIAFNTEALSVFFQKSTLSTATGLYSRDVGAYVGFLRRSVELMFFVALPVAVVGTLLAAPLINLFGDQDFVRRGAPTLALLLIAASLRFVTGTLGQGLFASHEQRFFFRLFVATLVVNVALNLFLDSQFGAIGAGIALVCTELFGMTLASWRLRSQCGYHTPVRFLVRLLVPTAASAAIVLLLSGQQVIFVLAAAAATYLAVNMVFGPVKWSTLTSLFQRQVTP</sequence>
<keyword evidence="3 6" id="KW-0812">Transmembrane</keyword>
<evidence type="ECO:0000256" key="1">
    <source>
        <dbReference type="ARBA" id="ARBA00004651"/>
    </source>
</evidence>
<keyword evidence="4 6" id="KW-1133">Transmembrane helix</keyword>
<feature type="transmembrane region" description="Helical" evidence="6">
    <location>
        <begin position="410"/>
        <end position="428"/>
    </location>
</feature>
<feature type="transmembrane region" description="Helical" evidence="6">
    <location>
        <begin position="9"/>
        <end position="30"/>
    </location>
</feature>
<dbReference type="PANTHER" id="PTHR30250:SF11">
    <property type="entry name" value="O-ANTIGEN TRANSPORTER-RELATED"/>
    <property type="match status" value="1"/>
</dbReference>
<evidence type="ECO:0000256" key="2">
    <source>
        <dbReference type="ARBA" id="ARBA00022475"/>
    </source>
</evidence>
<feature type="transmembrane region" description="Helical" evidence="6">
    <location>
        <begin position="82"/>
        <end position="101"/>
    </location>
</feature>
<dbReference type="AlphaFoldDB" id="A0A1A3N2S1"/>
<keyword evidence="8" id="KW-1185">Reference proteome</keyword>